<sequence length="253" mass="28395">MRTPTWSFSMVTQAARKNVEIDSAFNTTIKHGVGLTLSVSGSYLSGTRKFKRFPESSPIFEYESQSGWQLVIRAPETCTASKAATLSLRRALNGVVKGIGGWPARGSTLITLVPGDAVVKRYVVSFRRGSRFALNFLSRCERGRPDEALWLAAMVGVHESTHAALQLTGRQPTQREERERVALGSEACLLLALSDGDNGFIRKHSSLGDNIYWRYQLADEKRSLHEWCSKWQEFMRTYDVPVVSWRSHVTPVE</sequence>
<organism evidence="1">
    <name type="scientific">Rhodanobacter sp. FW102-FHT14D07</name>
    <dbReference type="NCBI Taxonomy" id="3351462"/>
    <lineage>
        <taxon>Bacteria</taxon>
        <taxon>Pseudomonadati</taxon>
        <taxon>Pseudomonadota</taxon>
        <taxon>Gammaproteobacteria</taxon>
        <taxon>Lysobacterales</taxon>
        <taxon>Rhodanobacteraceae</taxon>
        <taxon>Rhodanobacter</taxon>
    </lineage>
</organism>
<reference evidence="1" key="1">
    <citation type="submission" date="2024-10" db="EMBL/GenBank/DDBJ databases">
        <authorList>
            <person name="Lesea H.P."/>
            <person name="Kuehl J.V."/>
            <person name="Chandonia J.-M."/>
        </authorList>
    </citation>
    <scope>NUCLEOTIDE SEQUENCE</scope>
    <source>
        <strain evidence="1">FW102-FHT14D07</strain>
    </source>
</reference>
<gene>
    <name evidence="1" type="ORF">ACFYG5_01160</name>
</gene>
<evidence type="ECO:0000313" key="1">
    <source>
        <dbReference type="EMBL" id="XIA18776.1"/>
    </source>
</evidence>
<dbReference type="EMBL" id="CP170721">
    <property type="protein sequence ID" value="XIA18776.1"/>
    <property type="molecule type" value="Genomic_DNA"/>
</dbReference>
<dbReference type="AlphaFoldDB" id="A0AB74UVU9"/>
<dbReference type="RefSeq" id="WP_395120037.1">
    <property type="nucleotide sequence ID" value="NZ_CP170721.1"/>
</dbReference>
<accession>A0AB74UVU9</accession>
<name>A0AB74UVU9_9GAMM</name>
<proteinExistence type="predicted"/>
<protein>
    <submittedName>
        <fullName evidence="1">Uncharacterized protein</fullName>
    </submittedName>
</protein>